<protein>
    <submittedName>
        <fullName evidence="1">15902_t:CDS:1</fullName>
    </submittedName>
</protein>
<comment type="caution">
    <text evidence="1">The sequence shown here is derived from an EMBL/GenBank/DDBJ whole genome shotgun (WGS) entry which is preliminary data.</text>
</comment>
<organism evidence="1 2">
    <name type="scientific">Funneliformis mosseae</name>
    <name type="common">Endomycorrhizal fungus</name>
    <name type="synonym">Glomus mosseae</name>
    <dbReference type="NCBI Taxonomy" id="27381"/>
    <lineage>
        <taxon>Eukaryota</taxon>
        <taxon>Fungi</taxon>
        <taxon>Fungi incertae sedis</taxon>
        <taxon>Mucoromycota</taxon>
        <taxon>Glomeromycotina</taxon>
        <taxon>Glomeromycetes</taxon>
        <taxon>Glomerales</taxon>
        <taxon>Glomeraceae</taxon>
        <taxon>Funneliformis</taxon>
    </lineage>
</organism>
<evidence type="ECO:0000313" key="1">
    <source>
        <dbReference type="EMBL" id="CAG8627257.1"/>
    </source>
</evidence>
<sequence length="155" mass="17579">MVTRSSWNFCKLQFTQGFLRVTSITNASGFGFERYESYKYLNSLSLILTGIPIVDGRYAIIYANSTDFEVTSIITQEFININCDVYVGIGQVCIVTGEYIIQTNPIIEDYAIRLLSYEGYLLSEIGRIDGQIVITGYVFNDDGEVYSWNLPKIVE</sequence>
<dbReference type="AlphaFoldDB" id="A0A9N9GQF9"/>
<gene>
    <name evidence="1" type="ORF">FMOSSE_LOCUS10305</name>
</gene>
<reference evidence="1" key="1">
    <citation type="submission" date="2021-06" db="EMBL/GenBank/DDBJ databases">
        <authorList>
            <person name="Kallberg Y."/>
            <person name="Tangrot J."/>
            <person name="Rosling A."/>
        </authorList>
    </citation>
    <scope>NUCLEOTIDE SEQUENCE</scope>
    <source>
        <strain evidence="1">87-6 pot B 2015</strain>
    </source>
</reference>
<dbReference type="EMBL" id="CAJVPP010003346">
    <property type="protein sequence ID" value="CAG8627257.1"/>
    <property type="molecule type" value="Genomic_DNA"/>
</dbReference>
<dbReference type="Proteomes" id="UP000789375">
    <property type="component" value="Unassembled WGS sequence"/>
</dbReference>
<accession>A0A9N9GQF9</accession>
<evidence type="ECO:0000313" key="2">
    <source>
        <dbReference type="Proteomes" id="UP000789375"/>
    </source>
</evidence>
<proteinExistence type="predicted"/>
<name>A0A9N9GQF9_FUNMO</name>
<keyword evidence="2" id="KW-1185">Reference proteome</keyword>